<evidence type="ECO:0000259" key="1">
    <source>
        <dbReference type="Pfam" id="PF00561"/>
    </source>
</evidence>
<accession>A0ABN1Y232</accession>
<dbReference type="PANTHER" id="PTHR43433">
    <property type="entry name" value="HYDROLASE, ALPHA/BETA FOLD FAMILY PROTEIN"/>
    <property type="match status" value="1"/>
</dbReference>
<keyword evidence="3" id="KW-1185">Reference proteome</keyword>
<organism evidence="2 3">
    <name type="scientific">Pseudonocardia kongjuensis</name>
    <dbReference type="NCBI Taxonomy" id="102227"/>
    <lineage>
        <taxon>Bacteria</taxon>
        <taxon>Bacillati</taxon>
        <taxon>Actinomycetota</taxon>
        <taxon>Actinomycetes</taxon>
        <taxon>Pseudonocardiales</taxon>
        <taxon>Pseudonocardiaceae</taxon>
        <taxon>Pseudonocardia</taxon>
    </lineage>
</organism>
<evidence type="ECO:0000313" key="3">
    <source>
        <dbReference type="Proteomes" id="UP001501414"/>
    </source>
</evidence>
<sequence>MTTGIALHHRIDGPYDAPVLVLGPSLGTDLHLFDAQVAAFVDRFRIVRYDLPGHGGSAAPDGPRTMADLADAVVALLDRLGIERAHHVGVSIGGAIALQLALDHPGRATGLTVIASAARFADPDSWPQRAATVRKEGTGAMLGSRPGTWFVHSFAGTDEAERLLGMLRATGDEGYAACCEAIAGFDVRGRLPEIGVPVLAVAGAEDPATPPEMVRVIADGVRDGRFEIVDGAAHLLNVEKPEQFNALLGAQLAASGGVSGRVN</sequence>
<dbReference type="Proteomes" id="UP001501414">
    <property type="component" value="Unassembled WGS sequence"/>
</dbReference>
<dbReference type="RefSeq" id="WP_344025915.1">
    <property type="nucleotide sequence ID" value="NZ_BAAAJK010000030.1"/>
</dbReference>
<dbReference type="Gene3D" id="3.40.50.1820">
    <property type="entry name" value="alpha/beta hydrolase"/>
    <property type="match status" value="1"/>
</dbReference>
<protein>
    <submittedName>
        <fullName evidence="2">3-oxoadipate enol-lactonase</fullName>
    </submittedName>
</protein>
<evidence type="ECO:0000313" key="2">
    <source>
        <dbReference type="EMBL" id="GAA1395743.1"/>
    </source>
</evidence>
<dbReference type="SUPFAM" id="SSF53474">
    <property type="entry name" value="alpha/beta-Hydrolases"/>
    <property type="match status" value="1"/>
</dbReference>
<feature type="domain" description="AB hydrolase-1" evidence="1">
    <location>
        <begin position="18"/>
        <end position="241"/>
    </location>
</feature>
<gene>
    <name evidence="2" type="primary">pcaD</name>
    <name evidence="2" type="ORF">GCM10009613_45990</name>
</gene>
<dbReference type="Pfam" id="PF00561">
    <property type="entry name" value="Abhydrolase_1"/>
    <property type="match status" value="1"/>
</dbReference>
<comment type="caution">
    <text evidence="2">The sequence shown here is derived from an EMBL/GenBank/DDBJ whole genome shotgun (WGS) entry which is preliminary data.</text>
</comment>
<dbReference type="EMBL" id="BAAAJK010000030">
    <property type="protein sequence ID" value="GAA1395743.1"/>
    <property type="molecule type" value="Genomic_DNA"/>
</dbReference>
<dbReference type="InterPro" id="IPR029058">
    <property type="entry name" value="AB_hydrolase_fold"/>
</dbReference>
<dbReference type="PRINTS" id="PR00111">
    <property type="entry name" value="ABHYDROLASE"/>
</dbReference>
<name>A0ABN1Y232_9PSEU</name>
<reference evidence="2 3" key="1">
    <citation type="journal article" date="2019" name="Int. J. Syst. Evol. Microbiol.">
        <title>The Global Catalogue of Microorganisms (GCM) 10K type strain sequencing project: providing services to taxonomists for standard genome sequencing and annotation.</title>
        <authorList>
            <consortium name="The Broad Institute Genomics Platform"/>
            <consortium name="The Broad Institute Genome Sequencing Center for Infectious Disease"/>
            <person name="Wu L."/>
            <person name="Ma J."/>
        </authorList>
    </citation>
    <scope>NUCLEOTIDE SEQUENCE [LARGE SCALE GENOMIC DNA]</scope>
    <source>
        <strain evidence="2 3">JCM 11896</strain>
    </source>
</reference>
<dbReference type="InterPro" id="IPR050471">
    <property type="entry name" value="AB_hydrolase"/>
</dbReference>
<dbReference type="NCBIfam" id="TIGR02427">
    <property type="entry name" value="protocat_pcaD"/>
    <property type="match status" value="1"/>
</dbReference>
<proteinExistence type="predicted"/>
<dbReference type="PANTHER" id="PTHR43433:SF5">
    <property type="entry name" value="AB HYDROLASE-1 DOMAIN-CONTAINING PROTEIN"/>
    <property type="match status" value="1"/>
</dbReference>
<dbReference type="InterPro" id="IPR026968">
    <property type="entry name" value="PcaD/CatD"/>
</dbReference>
<dbReference type="InterPro" id="IPR000073">
    <property type="entry name" value="AB_hydrolase_1"/>
</dbReference>